<keyword evidence="3" id="KW-1185">Reference proteome</keyword>
<evidence type="ECO:0000256" key="1">
    <source>
        <dbReference type="SAM" id="Phobius"/>
    </source>
</evidence>
<accession>A0A7C9FR75</accession>
<gene>
    <name evidence="2" type="ORF">GBK04_06475</name>
</gene>
<organism evidence="2 3">
    <name type="scientific">Salmonirosea aquatica</name>
    <dbReference type="NCBI Taxonomy" id="2654236"/>
    <lineage>
        <taxon>Bacteria</taxon>
        <taxon>Pseudomonadati</taxon>
        <taxon>Bacteroidota</taxon>
        <taxon>Cytophagia</taxon>
        <taxon>Cytophagales</taxon>
        <taxon>Spirosomataceae</taxon>
        <taxon>Salmonirosea</taxon>
    </lineage>
</organism>
<dbReference type="Proteomes" id="UP000479293">
    <property type="component" value="Unassembled WGS sequence"/>
</dbReference>
<name>A0A7C9FR75_9BACT</name>
<evidence type="ECO:0000313" key="2">
    <source>
        <dbReference type="EMBL" id="MPR33012.1"/>
    </source>
</evidence>
<keyword evidence="1" id="KW-0812">Transmembrane</keyword>
<dbReference type="EMBL" id="WHLY01000002">
    <property type="protein sequence ID" value="MPR33012.1"/>
    <property type="molecule type" value="Genomic_DNA"/>
</dbReference>
<dbReference type="AlphaFoldDB" id="A0A7C9FR75"/>
<keyword evidence="1" id="KW-1133">Transmembrane helix</keyword>
<feature type="transmembrane region" description="Helical" evidence="1">
    <location>
        <begin position="41"/>
        <end position="66"/>
    </location>
</feature>
<proteinExistence type="predicted"/>
<reference evidence="2 3" key="1">
    <citation type="submission" date="2019-10" db="EMBL/GenBank/DDBJ databases">
        <title>Draft Genome Sequence of Cytophagaceae sp. SJW1-29.</title>
        <authorList>
            <person name="Choi A."/>
        </authorList>
    </citation>
    <scope>NUCLEOTIDE SEQUENCE [LARGE SCALE GENOMIC DNA]</scope>
    <source>
        <strain evidence="2 3">SJW1-29</strain>
    </source>
</reference>
<comment type="caution">
    <text evidence="2">The sequence shown here is derived from an EMBL/GenBank/DDBJ whole genome shotgun (WGS) entry which is preliminary data.</text>
</comment>
<sequence>MGIKRYHFLSQVPQPYRGIFQTGHVPPSPALRTYHPHTQRVLLGIVSLLTFPIFIGILVFFFYGVGRLFKEQNQAQSAGLAFLTAFGTLLLLAIILCAVAMYITLFRDFAIARNKEQTRFHFGLLLDDHFLVWRRKVPFLPIVMIQKSDIESVELIRRRRAVSEGTPLPYVRITVRHSDGQRYLDILNNSYDFSGKGTTEVLNEWRTS</sequence>
<evidence type="ECO:0000313" key="3">
    <source>
        <dbReference type="Proteomes" id="UP000479293"/>
    </source>
</evidence>
<dbReference type="RefSeq" id="WP_152757930.1">
    <property type="nucleotide sequence ID" value="NZ_WHLY01000002.1"/>
</dbReference>
<feature type="transmembrane region" description="Helical" evidence="1">
    <location>
        <begin position="78"/>
        <end position="105"/>
    </location>
</feature>
<keyword evidence="1" id="KW-0472">Membrane</keyword>
<protein>
    <submittedName>
        <fullName evidence="2">Uncharacterized protein</fullName>
    </submittedName>
</protein>